<dbReference type="KEGG" id="npa:UCRNP2_613"/>
<dbReference type="PROSITE" id="PS50082">
    <property type="entry name" value="WD_REPEATS_2"/>
    <property type="match status" value="4"/>
</dbReference>
<dbReference type="STRING" id="1287680.R1H2E9"/>
<dbReference type="PANTHER" id="PTHR15271">
    <property type="entry name" value="CHROMATIN ASSEMBLY FACTOR 1 SUBUNIT B"/>
    <property type="match status" value="1"/>
</dbReference>
<dbReference type="eggNOG" id="KOG1009">
    <property type="taxonomic scope" value="Eukaryota"/>
</dbReference>
<keyword evidence="4" id="KW-0677">Repeat</keyword>
<evidence type="ECO:0000259" key="10">
    <source>
        <dbReference type="Pfam" id="PF24105"/>
    </source>
</evidence>
<feature type="domain" description="CAF1B/HIR1 beta-propeller" evidence="10">
    <location>
        <begin position="7"/>
        <end position="279"/>
    </location>
</feature>
<keyword evidence="7" id="KW-0234">DNA repair</keyword>
<evidence type="ECO:0000313" key="11">
    <source>
        <dbReference type="EMBL" id="EOD52579.1"/>
    </source>
</evidence>
<dbReference type="InterPro" id="IPR036322">
    <property type="entry name" value="WD40_repeat_dom_sf"/>
</dbReference>
<evidence type="ECO:0000256" key="8">
    <source>
        <dbReference type="ARBA" id="ARBA00023242"/>
    </source>
</evidence>
<keyword evidence="3 9" id="KW-0853">WD repeat</keyword>
<keyword evidence="6" id="KW-0156">Chromatin regulator</keyword>
<dbReference type="GO" id="GO:0033186">
    <property type="term" value="C:CAF-1 complex"/>
    <property type="evidence" value="ECO:0007669"/>
    <property type="project" value="TreeGrafter"/>
</dbReference>
<evidence type="ECO:0000256" key="4">
    <source>
        <dbReference type="ARBA" id="ARBA00022737"/>
    </source>
</evidence>
<dbReference type="SMART" id="SM00320">
    <property type="entry name" value="WD40"/>
    <property type="match status" value="4"/>
</dbReference>
<keyword evidence="5" id="KW-0227">DNA damage</keyword>
<evidence type="ECO:0000256" key="2">
    <source>
        <dbReference type="ARBA" id="ARBA00007306"/>
    </source>
</evidence>
<gene>
    <name evidence="11" type="ORF">UCRNP2_613</name>
</gene>
<evidence type="ECO:0000313" key="12">
    <source>
        <dbReference type="Proteomes" id="UP000013521"/>
    </source>
</evidence>
<dbReference type="Gene3D" id="2.130.10.10">
    <property type="entry name" value="YVTN repeat-like/Quinoprotein amine dehydrogenase"/>
    <property type="match status" value="1"/>
</dbReference>
<evidence type="ECO:0000256" key="6">
    <source>
        <dbReference type="ARBA" id="ARBA00022853"/>
    </source>
</evidence>
<name>R1H2E9_BOTPV</name>
<dbReference type="EMBL" id="KB915716">
    <property type="protein sequence ID" value="EOD52579.1"/>
    <property type="molecule type" value="Genomic_DNA"/>
</dbReference>
<proteinExistence type="inferred from homology"/>
<evidence type="ECO:0000256" key="7">
    <source>
        <dbReference type="ARBA" id="ARBA00023204"/>
    </source>
</evidence>
<dbReference type="GO" id="GO:0006281">
    <property type="term" value="P:DNA repair"/>
    <property type="evidence" value="ECO:0007669"/>
    <property type="project" value="UniProtKB-KW"/>
</dbReference>
<evidence type="ECO:0000256" key="1">
    <source>
        <dbReference type="ARBA" id="ARBA00004123"/>
    </source>
</evidence>
<dbReference type="GO" id="GO:0005634">
    <property type="term" value="C:nucleus"/>
    <property type="evidence" value="ECO:0007669"/>
    <property type="project" value="UniProtKB-SubCell"/>
</dbReference>
<dbReference type="GO" id="GO:0006334">
    <property type="term" value="P:nucleosome assembly"/>
    <property type="evidence" value="ECO:0007669"/>
    <property type="project" value="TreeGrafter"/>
</dbReference>
<evidence type="ECO:0000256" key="3">
    <source>
        <dbReference type="ARBA" id="ARBA00022574"/>
    </source>
</evidence>
<dbReference type="Pfam" id="PF24105">
    <property type="entry name" value="Beta-prop_CAF1B_HIR1"/>
    <property type="match status" value="1"/>
</dbReference>
<dbReference type="InterPro" id="IPR055410">
    <property type="entry name" value="Beta-prop_CAF1B_HIR1"/>
</dbReference>
<dbReference type="GO" id="GO:0006335">
    <property type="term" value="P:DNA replication-dependent chromatin assembly"/>
    <property type="evidence" value="ECO:0007669"/>
    <property type="project" value="InterPro"/>
</dbReference>
<dbReference type="Proteomes" id="UP000013521">
    <property type="component" value="Unassembled WGS sequence"/>
</dbReference>
<dbReference type="InterPro" id="IPR045145">
    <property type="entry name" value="PTHR15271"/>
</dbReference>
<organism evidence="11 12">
    <name type="scientific">Botryosphaeria parva (strain UCR-NP2)</name>
    <name type="common">Grapevine canker fungus</name>
    <name type="synonym">Neofusicoccum parvum</name>
    <dbReference type="NCBI Taxonomy" id="1287680"/>
    <lineage>
        <taxon>Eukaryota</taxon>
        <taxon>Fungi</taxon>
        <taxon>Dikarya</taxon>
        <taxon>Ascomycota</taxon>
        <taxon>Pezizomycotina</taxon>
        <taxon>Dothideomycetes</taxon>
        <taxon>Dothideomycetes incertae sedis</taxon>
        <taxon>Botryosphaeriales</taxon>
        <taxon>Botryosphaeriaceae</taxon>
        <taxon>Neofusicoccum</taxon>
    </lineage>
</organism>
<dbReference type="InterPro" id="IPR001680">
    <property type="entry name" value="WD40_rpt"/>
</dbReference>
<sequence>MKAAPLLVSWHDDNAAIYSAHFEPHGKGRLATAGGDNNVRLWKIEGSGEDRKVVYLSTLVKHTQAVNVVRWCPRGELLGSAGDDGNVLLWVPSETQALRPFGDDGLDDKETWRVKHMCRSLGSEIYDMAWSPDGAFFITGSMDNVARIYNAQNGQIVRQIAEHSHYVQGVAWDPLNEFVATQSSDRSVHIYTLKTKDVRNANIYANETLTSFFRRLTFAPDGSLLFTPAGQYKTSNPGGSDAAKTSDDIINTVYIYTRAGLNKPPIAYLPGHKKPSIAVN</sequence>
<dbReference type="PANTHER" id="PTHR15271:SF4">
    <property type="entry name" value="CHROMATIN ASSEMBLY FACTOR 1 SUBUNIT B"/>
    <property type="match status" value="1"/>
</dbReference>
<comment type="subcellular location">
    <subcellularLocation>
        <location evidence="1">Nucleus</location>
    </subcellularLocation>
</comment>
<feature type="repeat" description="WD" evidence="9">
    <location>
        <begin position="118"/>
        <end position="159"/>
    </location>
</feature>
<comment type="similarity">
    <text evidence="2">Belongs to the WD repeat HIR1 family.</text>
</comment>
<dbReference type="OMA" id="MHIFAFI"/>
<evidence type="ECO:0000256" key="5">
    <source>
        <dbReference type="ARBA" id="ARBA00022763"/>
    </source>
</evidence>
<feature type="repeat" description="WD" evidence="9">
    <location>
        <begin position="59"/>
        <end position="90"/>
    </location>
</feature>
<reference evidence="12" key="1">
    <citation type="journal article" date="2013" name="Genome Announc.">
        <title>Draft genome sequence of Neofusicoccum parvum isolate UCR-NP2, a fungal vascular pathogen associated with grapevine cankers.</title>
        <authorList>
            <person name="Blanco-Ulate B."/>
            <person name="Rolshausen P."/>
            <person name="Cantu D."/>
        </authorList>
    </citation>
    <scope>NUCLEOTIDE SEQUENCE [LARGE SCALE GENOMIC DNA]</scope>
    <source>
        <strain evidence="12">UCR-NP2</strain>
    </source>
</reference>
<dbReference type="SUPFAM" id="SSF50978">
    <property type="entry name" value="WD40 repeat-like"/>
    <property type="match status" value="1"/>
</dbReference>
<accession>R1H2E9</accession>
<evidence type="ECO:0000256" key="9">
    <source>
        <dbReference type="PROSITE-ProRule" id="PRU00221"/>
    </source>
</evidence>
<dbReference type="HOGENOM" id="CLU_010127_2_0_1"/>
<dbReference type="InterPro" id="IPR015943">
    <property type="entry name" value="WD40/YVTN_repeat-like_dom_sf"/>
</dbReference>
<keyword evidence="8" id="KW-0539">Nucleus</keyword>
<dbReference type="OrthoDB" id="71227at2759"/>
<feature type="repeat" description="WD" evidence="9">
    <location>
        <begin position="160"/>
        <end position="201"/>
    </location>
</feature>
<dbReference type="AlphaFoldDB" id="R1H2E9"/>
<protein>
    <submittedName>
        <fullName evidence="11">Putative chromatin assembly factor 1 subunit protein</fullName>
    </submittedName>
</protein>
<dbReference type="PROSITE" id="PS50294">
    <property type="entry name" value="WD_REPEATS_REGION"/>
    <property type="match status" value="1"/>
</dbReference>
<dbReference type="FunFam" id="2.130.10.10:FF:000461">
    <property type="entry name" value="Chromatin assembly factor 1 subunit B"/>
    <property type="match status" value="1"/>
</dbReference>
<feature type="repeat" description="WD" evidence="9">
    <location>
        <begin position="10"/>
        <end position="45"/>
    </location>
</feature>